<protein>
    <recommendedName>
        <fullName evidence="15">Riboflavin biosynthesis protein</fullName>
    </recommendedName>
    <domain>
        <recommendedName>
            <fullName evidence="15">Riboflavin kinase</fullName>
            <ecNumber evidence="15">2.7.1.26</ecNumber>
        </recommendedName>
        <alternativeName>
            <fullName evidence="15">Flavokinase</fullName>
        </alternativeName>
    </domain>
    <domain>
        <recommendedName>
            <fullName evidence="15">FMN adenylyltransferase</fullName>
            <ecNumber evidence="15">2.7.7.2</ecNumber>
        </recommendedName>
        <alternativeName>
            <fullName evidence="15">FAD pyrophosphorylase</fullName>
        </alternativeName>
        <alternativeName>
            <fullName evidence="15">FAD synthase</fullName>
        </alternativeName>
    </domain>
</protein>
<dbReference type="UniPathway" id="UPA00276">
    <property type="reaction ID" value="UER00406"/>
</dbReference>
<dbReference type="Pfam" id="PF06574">
    <property type="entry name" value="FAD_syn"/>
    <property type="match status" value="1"/>
</dbReference>
<evidence type="ECO:0000256" key="11">
    <source>
        <dbReference type="ARBA" id="ARBA00022840"/>
    </source>
</evidence>
<keyword evidence="11 15" id="KW-0067">ATP-binding</keyword>
<keyword evidence="12" id="KW-0511">Multifunctional enzyme</keyword>
<keyword evidence="4 15" id="KW-0285">Flavoprotein</keyword>
<comment type="pathway">
    <text evidence="2 15">Cofactor biosynthesis; FAD biosynthesis; FAD from FMN: step 1/1.</text>
</comment>
<dbReference type="SUPFAM" id="SSF52374">
    <property type="entry name" value="Nucleotidylyl transferase"/>
    <property type="match status" value="1"/>
</dbReference>
<evidence type="ECO:0000256" key="15">
    <source>
        <dbReference type="PIRNR" id="PIRNR004491"/>
    </source>
</evidence>
<gene>
    <name evidence="17" type="ORF">HF295_01500</name>
</gene>
<organism evidence="17 18">
    <name type="scientific">Hujiaoplasma nucleasis</name>
    <dbReference type="NCBI Taxonomy" id="2725268"/>
    <lineage>
        <taxon>Bacteria</taxon>
        <taxon>Bacillati</taxon>
        <taxon>Mycoplasmatota</taxon>
        <taxon>Mollicutes</taxon>
        <taxon>Candidatus Izemoplasmatales</taxon>
        <taxon>Hujiaoplasmataceae</taxon>
        <taxon>Hujiaoplasma</taxon>
    </lineage>
</organism>
<dbReference type="GO" id="GO:0008531">
    <property type="term" value="F:riboflavin kinase activity"/>
    <property type="evidence" value="ECO:0007669"/>
    <property type="project" value="UniProtKB-UniRule"/>
</dbReference>
<dbReference type="SMART" id="SM00904">
    <property type="entry name" value="Flavokinase"/>
    <property type="match status" value="1"/>
</dbReference>
<dbReference type="PANTHER" id="PTHR22749">
    <property type="entry name" value="RIBOFLAVIN KINASE/FMN ADENYLYLTRANSFERASE"/>
    <property type="match status" value="1"/>
</dbReference>
<dbReference type="PIRSF" id="PIRSF004491">
    <property type="entry name" value="FAD_Synth"/>
    <property type="match status" value="1"/>
</dbReference>
<evidence type="ECO:0000313" key="17">
    <source>
        <dbReference type="EMBL" id="QLY39606.1"/>
    </source>
</evidence>
<dbReference type="SUPFAM" id="SSF82114">
    <property type="entry name" value="Riboflavin kinase-like"/>
    <property type="match status" value="1"/>
</dbReference>
<dbReference type="PANTHER" id="PTHR22749:SF6">
    <property type="entry name" value="RIBOFLAVIN KINASE"/>
    <property type="match status" value="1"/>
</dbReference>
<evidence type="ECO:0000256" key="12">
    <source>
        <dbReference type="ARBA" id="ARBA00023268"/>
    </source>
</evidence>
<keyword evidence="18" id="KW-1185">Reference proteome</keyword>
<evidence type="ECO:0000256" key="4">
    <source>
        <dbReference type="ARBA" id="ARBA00022630"/>
    </source>
</evidence>
<evidence type="ECO:0000256" key="2">
    <source>
        <dbReference type="ARBA" id="ARBA00004726"/>
    </source>
</evidence>
<comment type="function">
    <text evidence="1">Catalyzes the phosphorylation of riboflavin to FMN followed by the adenylation of FMN to FAD.</text>
</comment>
<evidence type="ECO:0000256" key="13">
    <source>
        <dbReference type="ARBA" id="ARBA00047880"/>
    </source>
</evidence>
<dbReference type="Pfam" id="PF01687">
    <property type="entry name" value="Flavokinase"/>
    <property type="match status" value="1"/>
</dbReference>
<proteinExistence type="inferred from homology"/>
<dbReference type="InterPro" id="IPR023465">
    <property type="entry name" value="Riboflavin_kinase_dom_sf"/>
</dbReference>
<evidence type="ECO:0000256" key="14">
    <source>
        <dbReference type="ARBA" id="ARBA00049494"/>
    </source>
</evidence>
<dbReference type="InterPro" id="IPR015864">
    <property type="entry name" value="FAD_synthase"/>
</dbReference>
<dbReference type="InterPro" id="IPR023468">
    <property type="entry name" value="Riboflavin_kinase"/>
</dbReference>
<evidence type="ECO:0000256" key="8">
    <source>
        <dbReference type="ARBA" id="ARBA00022741"/>
    </source>
</evidence>
<dbReference type="GO" id="GO:0005524">
    <property type="term" value="F:ATP binding"/>
    <property type="evidence" value="ECO:0007669"/>
    <property type="project" value="UniProtKB-UniRule"/>
</dbReference>
<dbReference type="AlphaFoldDB" id="A0A7L6N031"/>
<dbReference type="GO" id="GO:0003919">
    <property type="term" value="F:FMN adenylyltransferase activity"/>
    <property type="evidence" value="ECO:0007669"/>
    <property type="project" value="UniProtKB-UniRule"/>
</dbReference>
<keyword evidence="6 15" id="KW-0808">Transferase</keyword>
<comment type="catalytic activity">
    <reaction evidence="14 15">
        <text>FMN + ATP + H(+) = FAD + diphosphate</text>
        <dbReference type="Rhea" id="RHEA:17237"/>
        <dbReference type="ChEBI" id="CHEBI:15378"/>
        <dbReference type="ChEBI" id="CHEBI:30616"/>
        <dbReference type="ChEBI" id="CHEBI:33019"/>
        <dbReference type="ChEBI" id="CHEBI:57692"/>
        <dbReference type="ChEBI" id="CHEBI:58210"/>
        <dbReference type="EC" id="2.7.7.2"/>
    </reaction>
</comment>
<evidence type="ECO:0000256" key="6">
    <source>
        <dbReference type="ARBA" id="ARBA00022679"/>
    </source>
</evidence>
<dbReference type="Proteomes" id="UP000512167">
    <property type="component" value="Chromosome"/>
</dbReference>
<comment type="pathway">
    <text evidence="3 15">Cofactor biosynthesis; FMN biosynthesis; FMN from riboflavin (ATP route): step 1/1.</text>
</comment>
<dbReference type="UniPathway" id="UPA00277">
    <property type="reaction ID" value="UER00407"/>
</dbReference>
<dbReference type="Gene3D" id="2.40.30.30">
    <property type="entry name" value="Riboflavin kinase-like"/>
    <property type="match status" value="1"/>
</dbReference>
<dbReference type="GO" id="GO:0009231">
    <property type="term" value="P:riboflavin biosynthetic process"/>
    <property type="evidence" value="ECO:0007669"/>
    <property type="project" value="InterPro"/>
</dbReference>
<feature type="domain" description="Riboflavin kinase" evidence="16">
    <location>
        <begin position="178"/>
        <end position="301"/>
    </location>
</feature>
<accession>A0A7L6N031</accession>
<evidence type="ECO:0000313" key="18">
    <source>
        <dbReference type="Proteomes" id="UP000512167"/>
    </source>
</evidence>
<dbReference type="InterPro" id="IPR015865">
    <property type="entry name" value="Riboflavin_kinase_bac/euk"/>
</dbReference>
<dbReference type="FunFam" id="2.40.30.30:FF:000003">
    <property type="entry name" value="Riboflavin biosynthesis protein"/>
    <property type="match status" value="1"/>
</dbReference>
<evidence type="ECO:0000256" key="10">
    <source>
        <dbReference type="ARBA" id="ARBA00022827"/>
    </source>
</evidence>
<dbReference type="EMBL" id="CP051151">
    <property type="protein sequence ID" value="QLY39606.1"/>
    <property type="molecule type" value="Genomic_DNA"/>
</dbReference>
<comment type="similarity">
    <text evidence="15">Belongs to the ribF family.</text>
</comment>
<reference evidence="17 18" key="1">
    <citation type="submission" date="2020-04" db="EMBL/GenBank/DDBJ databases">
        <authorList>
            <person name="Zheng R.K."/>
            <person name="Sun C.M."/>
        </authorList>
    </citation>
    <scope>NUCLEOTIDE SEQUENCE [LARGE SCALE GENOMIC DNA]</scope>
    <source>
        <strain evidence="18">zrk29</strain>
    </source>
</reference>
<evidence type="ECO:0000256" key="1">
    <source>
        <dbReference type="ARBA" id="ARBA00002121"/>
    </source>
</evidence>
<dbReference type="NCBIfam" id="TIGR00083">
    <property type="entry name" value="ribF"/>
    <property type="match status" value="1"/>
</dbReference>
<keyword evidence="8 15" id="KW-0547">Nucleotide-binding</keyword>
<dbReference type="InterPro" id="IPR002606">
    <property type="entry name" value="Riboflavin_kinase_bac"/>
</dbReference>
<dbReference type="InterPro" id="IPR014729">
    <property type="entry name" value="Rossmann-like_a/b/a_fold"/>
</dbReference>
<dbReference type="NCBIfam" id="NF004162">
    <property type="entry name" value="PRK05627.1-5"/>
    <property type="match status" value="1"/>
</dbReference>
<dbReference type="EC" id="2.7.7.2" evidence="15"/>
<evidence type="ECO:0000256" key="3">
    <source>
        <dbReference type="ARBA" id="ARBA00005201"/>
    </source>
</evidence>
<keyword evidence="9 15" id="KW-0418">Kinase</keyword>
<evidence type="ECO:0000259" key="16">
    <source>
        <dbReference type="SMART" id="SM00904"/>
    </source>
</evidence>
<dbReference type="RefSeq" id="WP_312032082.1">
    <property type="nucleotide sequence ID" value="NZ_CP051151.1"/>
</dbReference>
<dbReference type="KEGG" id="tbk:HF295_01500"/>
<comment type="catalytic activity">
    <reaction evidence="13 15">
        <text>riboflavin + ATP = FMN + ADP + H(+)</text>
        <dbReference type="Rhea" id="RHEA:14357"/>
        <dbReference type="ChEBI" id="CHEBI:15378"/>
        <dbReference type="ChEBI" id="CHEBI:30616"/>
        <dbReference type="ChEBI" id="CHEBI:57986"/>
        <dbReference type="ChEBI" id="CHEBI:58210"/>
        <dbReference type="ChEBI" id="CHEBI:456216"/>
        <dbReference type="EC" id="2.7.1.26"/>
    </reaction>
</comment>
<keyword evidence="7 15" id="KW-0548">Nucleotidyltransferase</keyword>
<dbReference type="Gene3D" id="3.40.50.620">
    <property type="entry name" value="HUPs"/>
    <property type="match status" value="1"/>
</dbReference>
<dbReference type="GO" id="GO:0006747">
    <property type="term" value="P:FAD biosynthetic process"/>
    <property type="evidence" value="ECO:0007669"/>
    <property type="project" value="UniProtKB-UniRule"/>
</dbReference>
<keyword evidence="5 15" id="KW-0288">FMN</keyword>
<evidence type="ECO:0000256" key="9">
    <source>
        <dbReference type="ARBA" id="ARBA00022777"/>
    </source>
</evidence>
<name>A0A7L6N031_9MOLU</name>
<sequence length="305" mass="35791">MVLEIKYIDHHDQIEDLGHIAVLGFFDGLHIAHQALINKGLELKKKTGKKLFVFTFDQSIRKYLYNEPFYYLTSVDDKKEILETYQVDRLYVFKVSKEFISLSPENFINQYLIQMSYLVVGFDFTYGFRSVGNVSHLKAYKEFETIVMPEITYQDEKIGSSKIRQSLDEGEMDLANYLLGRNYQITGEVIHGRGVGKLLGFPTANIDFTNYYLPKRGVYLTKVIIKDKQYYGVTNVGKKPTFKDQSISLETYIFDLSKDLYGQIITIEFIEFMRDEIKYSHKEDLIKQIYKDVERSHEIIKRRNS</sequence>
<dbReference type="CDD" id="cd02064">
    <property type="entry name" value="FAD_synthetase_N"/>
    <property type="match status" value="1"/>
</dbReference>
<evidence type="ECO:0000256" key="5">
    <source>
        <dbReference type="ARBA" id="ARBA00022643"/>
    </source>
</evidence>
<dbReference type="GO" id="GO:0009398">
    <property type="term" value="P:FMN biosynthetic process"/>
    <property type="evidence" value="ECO:0007669"/>
    <property type="project" value="UniProtKB-UniRule"/>
</dbReference>
<dbReference type="EC" id="2.7.1.26" evidence="15"/>
<keyword evidence="10 15" id="KW-0274">FAD</keyword>
<evidence type="ECO:0000256" key="7">
    <source>
        <dbReference type="ARBA" id="ARBA00022695"/>
    </source>
</evidence>